<feature type="region of interest" description="Disordered" evidence="1">
    <location>
        <begin position="171"/>
        <end position="216"/>
    </location>
</feature>
<organism evidence="2 3">
    <name type="scientific">Puniceibacterium sediminis</name>
    <dbReference type="NCBI Taxonomy" id="1608407"/>
    <lineage>
        <taxon>Bacteria</taxon>
        <taxon>Pseudomonadati</taxon>
        <taxon>Pseudomonadota</taxon>
        <taxon>Alphaproteobacteria</taxon>
        <taxon>Rhodobacterales</taxon>
        <taxon>Paracoccaceae</taxon>
        <taxon>Puniceibacterium</taxon>
    </lineage>
</organism>
<feature type="region of interest" description="Disordered" evidence="1">
    <location>
        <begin position="24"/>
        <end position="46"/>
    </location>
</feature>
<dbReference type="RefSeq" id="WP_089271535.1">
    <property type="nucleotide sequence ID" value="NZ_FZNN01000013.1"/>
</dbReference>
<proteinExistence type="predicted"/>
<dbReference type="Pfam" id="PF11748">
    <property type="entry name" value="DUF3306"/>
    <property type="match status" value="1"/>
</dbReference>
<dbReference type="OrthoDB" id="8100830at2"/>
<name>A0A238XU79_9RHOB</name>
<dbReference type="EMBL" id="FZNN01000013">
    <property type="protein sequence ID" value="SNR62098.1"/>
    <property type="molecule type" value="Genomic_DNA"/>
</dbReference>
<protein>
    <recommendedName>
        <fullName evidence="4">DUF3306 domain-containing protein</fullName>
    </recommendedName>
</protein>
<sequence length="216" mass="23409">MSKGDEGGFWTRRRARVAEEEAAEAKALQTEADEAEAARLAAEQAEKSDAEILAEFDLPDPDDLIPGQDIAGFMHKAIPEHLRRRAMRRLWRLNPVLAVLDGLNDYDGDFTNAATDAPGVKTSYQVGKGLLRHVEALAKAEADKLSAKTAEISENSDGAVISAAIPEEVQGAPDAAPASATKVVVSEQEIGEKSEPDEGDPVLPRRMRFTFETEKE</sequence>
<dbReference type="AlphaFoldDB" id="A0A238XU79"/>
<evidence type="ECO:0000313" key="2">
    <source>
        <dbReference type="EMBL" id="SNR62098.1"/>
    </source>
</evidence>
<gene>
    <name evidence="2" type="ORF">SAMN06265370_11310</name>
</gene>
<keyword evidence="3" id="KW-1185">Reference proteome</keyword>
<dbReference type="InterPro" id="IPR021735">
    <property type="entry name" value="DUF3306"/>
</dbReference>
<evidence type="ECO:0000256" key="1">
    <source>
        <dbReference type="SAM" id="MobiDB-lite"/>
    </source>
</evidence>
<accession>A0A238XU79</accession>
<dbReference type="Proteomes" id="UP000198417">
    <property type="component" value="Unassembled WGS sequence"/>
</dbReference>
<evidence type="ECO:0000313" key="3">
    <source>
        <dbReference type="Proteomes" id="UP000198417"/>
    </source>
</evidence>
<reference evidence="2 3" key="1">
    <citation type="submission" date="2017-06" db="EMBL/GenBank/DDBJ databases">
        <authorList>
            <person name="Kim H.J."/>
            <person name="Triplett B.A."/>
        </authorList>
    </citation>
    <scope>NUCLEOTIDE SEQUENCE [LARGE SCALE GENOMIC DNA]</scope>
    <source>
        <strain evidence="2 3">DSM 29052</strain>
    </source>
</reference>
<evidence type="ECO:0008006" key="4">
    <source>
        <dbReference type="Google" id="ProtNLM"/>
    </source>
</evidence>